<protein>
    <submittedName>
        <fullName evidence="2">Uncharacterized protein</fullName>
    </submittedName>
</protein>
<dbReference type="EMBL" id="GBRH01279911">
    <property type="protein sequence ID" value="JAD17984.1"/>
    <property type="molecule type" value="Transcribed_RNA"/>
</dbReference>
<reference evidence="2" key="2">
    <citation type="journal article" date="2015" name="Data Brief">
        <title>Shoot transcriptome of the giant reed, Arundo donax.</title>
        <authorList>
            <person name="Barrero R.A."/>
            <person name="Guerrero F.D."/>
            <person name="Moolhuijzen P."/>
            <person name="Goolsby J.A."/>
            <person name="Tidwell J."/>
            <person name="Bellgard S.E."/>
            <person name="Bellgard M.I."/>
        </authorList>
    </citation>
    <scope>NUCLEOTIDE SEQUENCE</scope>
    <source>
        <tissue evidence="2">Shoot tissue taken approximately 20 cm above the soil surface</tissue>
    </source>
</reference>
<organism evidence="2">
    <name type="scientific">Arundo donax</name>
    <name type="common">Giant reed</name>
    <name type="synonym">Donax arundinaceus</name>
    <dbReference type="NCBI Taxonomy" id="35708"/>
    <lineage>
        <taxon>Eukaryota</taxon>
        <taxon>Viridiplantae</taxon>
        <taxon>Streptophyta</taxon>
        <taxon>Embryophyta</taxon>
        <taxon>Tracheophyta</taxon>
        <taxon>Spermatophyta</taxon>
        <taxon>Magnoliopsida</taxon>
        <taxon>Liliopsida</taxon>
        <taxon>Poales</taxon>
        <taxon>Poaceae</taxon>
        <taxon>PACMAD clade</taxon>
        <taxon>Arundinoideae</taxon>
        <taxon>Arundineae</taxon>
        <taxon>Arundo</taxon>
    </lineage>
</organism>
<evidence type="ECO:0000256" key="1">
    <source>
        <dbReference type="SAM" id="Phobius"/>
    </source>
</evidence>
<accession>A0A0A8XVF1</accession>
<proteinExistence type="predicted"/>
<reference evidence="2" key="1">
    <citation type="submission" date="2014-09" db="EMBL/GenBank/DDBJ databases">
        <authorList>
            <person name="Magalhaes I.L.F."/>
            <person name="Oliveira U."/>
            <person name="Santos F.R."/>
            <person name="Vidigal T.H.D.A."/>
            <person name="Brescovit A.D."/>
            <person name="Santos A.J."/>
        </authorList>
    </citation>
    <scope>NUCLEOTIDE SEQUENCE</scope>
    <source>
        <tissue evidence="2">Shoot tissue taken approximately 20 cm above the soil surface</tissue>
    </source>
</reference>
<sequence>MIEFLSQRGYPDFFLCGCMPFTSLTVIFIGCMTA</sequence>
<name>A0A0A8XVF1_ARUDO</name>
<keyword evidence="1" id="KW-0812">Transmembrane</keyword>
<keyword evidence="1" id="KW-1133">Transmembrane helix</keyword>
<evidence type="ECO:0000313" key="2">
    <source>
        <dbReference type="EMBL" id="JAD17984.1"/>
    </source>
</evidence>
<dbReference type="AlphaFoldDB" id="A0A0A8XVF1"/>
<feature type="transmembrane region" description="Helical" evidence="1">
    <location>
        <begin position="12"/>
        <end position="32"/>
    </location>
</feature>
<keyword evidence="1" id="KW-0472">Membrane</keyword>